<dbReference type="EMBL" id="JAESVP010000008">
    <property type="protein sequence ID" value="MBL4929506.1"/>
    <property type="molecule type" value="Genomic_DNA"/>
</dbReference>
<evidence type="ECO:0000313" key="1">
    <source>
        <dbReference type="EMBL" id="MBL4929506.1"/>
    </source>
</evidence>
<gene>
    <name evidence="1" type="ORF">JI744_15485</name>
</gene>
<name>A0A8J7SWB4_9RHOB</name>
<organism evidence="1 2">
    <name type="scientific">Fuscibacter oryzae</name>
    <dbReference type="NCBI Taxonomy" id="2803939"/>
    <lineage>
        <taxon>Bacteria</taxon>
        <taxon>Pseudomonadati</taxon>
        <taxon>Pseudomonadota</taxon>
        <taxon>Alphaproteobacteria</taxon>
        <taxon>Rhodobacterales</taxon>
        <taxon>Paracoccaceae</taxon>
        <taxon>Fuscibacter</taxon>
    </lineage>
</organism>
<proteinExistence type="predicted"/>
<reference evidence="1" key="1">
    <citation type="submission" date="2021-01" db="EMBL/GenBank/DDBJ databases">
        <title>Genome seq and assembly of Tabrizicola sp. KVB23.</title>
        <authorList>
            <person name="Chhetri G."/>
        </authorList>
    </citation>
    <scope>NUCLEOTIDE SEQUENCE</scope>
    <source>
        <strain evidence="1">KVB23</strain>
    </source>
</reference>
<keyword evidence="2" id="KW-1185">Reference proteome</keyword>
<dbReference type="AlphaFoldDB" id="A0A8J7SWB4"/>
<protein>
    <submittedName>
        <fullName evidence="1">Mov34/MPN/PAD-1 family protein</fullName>
    </submittedName>
</protein>
<dbReference type="Gene3D" id="3.40.140.10">
    <property type="entry name" value="Cytidine Deaminase, domain 2"/>
    <property type="match status" value="1"/>
</dbReference>
<accession>A0A8J7SWB4</accession>
<dbReference type="SUPFAM" id="SSF102712">
    <property type="entry name" value="JAB1/MPN domain"/>
    <property type="match status" value="1"/>
</dbReference>
<sequence>MTFSIKATIRAFVAPDHRLSMPHAMWRVMLAELRRRGGGKTEAGAFLLGRAEGNRRKATSIIYYDQLDPAAYSSGVCVLHGDAFAKLWAYCRDHELTVVADVHTHRGAAHQSGSDRKNPMVAREGHIAIIVPDFAAEPVEQNALGIFEYRGSHMWFDRTVANAKGYFYYGFWA</sequence>
<evidence type="ECO:0000313" key="2">
    <source>
        <dbReference type="Proteomes" id="UP000619033"/>
    </source>
</evidence>
<comment type="caution">
    <text evidence="1">The sequence shown here is derived from an EMBL/GenBank/DDBJ whole genome shotgun (WGS) entry which is preliminary data.</text>
</comment>
<dbReference type="RefSeq" id="WP_202662036.1">
    <property type="nucleotide sequence ID" value="NZ_JAESVP010000008.1"/>
</dbReference>
<dbReference type="Proteomes" id="UP000619033">
    <property type="component" value="Unassembled WGS sequence"/>
</dbReference>